<gene>
    <name evidence="2" type="ORF">PQG83_11090</name>
</gene>
<evidence type="ECO:0000256" key="1">
    <source>
        <dbReference type="SAM" id="MobiDB-lite"/>
    </source>
</evidence>
<dbReference type="InterPro" id="IPR009057">
    <property type="entry name" value="Homeodomain-like_sf"/>
</dbReference>
<dbReference type="SUPFAM" id="SSF46689">
    <property type="entry name" value="Homeodomain-like"/>
    <property type="match status" value="1"/>
</dbReference>
<feature type="region of interest" description="Disordered" evidence="1">
    <location>
        <begin position="29"/>
        <end position="81"/>
    </location>
</feature>
<reference evidence="2 3" key="1">
    <citation type="submission" date="2023-01" db="EMBL/GenBank/DDBJ databases">
        <title>Cultivation and genomic characterization of new, ubiquitous marine nitrite-oxidizing bacteria from the Nitrospirales.</title>
        <authorList>
            <person name="Mueller A.J."/>
            <person name="Daebeler A."/>
            <person name="Herbold C.W."/>
            <person name="Kirkegaard R.H."/>
            <person name="Daims H."/>
        </authorList>
    </citation>
    <scope>NUCLEOTIDE SEQUENCE [LARGE SCALE GENOMIC DNA]</scope>
    <source>
        <strain evidence="2 3">DK</strain>
    </source>
</reference>
<dbReference type="GO" id="GO:0003677">
    <property type="term" value="F:DNA binding"/>
    <property type="evidence" value="ECO:0007669"/>
    <property type="project" value="InterPro"/>
</dbReference>
<evidence type="ECO:0000313" key="2">
    <source>
        <dbReference type="EMBL" id="WNM60308.1"/>
    </source>
</evidence>
<dbReference type="InterPro" id="IPR002514">
    <property type="entry name" value="Transposase_8"/>
</dbReference>
<dbReference type="RefSeq" id="WP_312740880.1">
    <property type="nucleotide sequence ID" value="NZ_CP116968.1"/>
</dbReference>
<evidence type="ECO:0000313" key="3">
    <source>
        <dbReference type="Proteomes" id="UP001302494"/>
    </source>
</evidence>
<dbReference type="Pfam" id="PF01527">
    <property type="entry name" value="HTH_Tnp_1"/>
    <property type="match status" value="1"/>
</dbReference>
<dbReference type="EMBL" id="CP116968">
    <property type="protein sequence ID" value="WNM60308.1"/>
    <property type="molecule type" value="Genomic_DNA"/>
</dbReference>
<name>A0AA96GED9_9BACT</name>
<organism evidence="2 3">
    <name type="scientific">Candidatus Nitrospira neomarina</name>
    <dbReference type="NCBI Taxonomy" id="3020899"/>
    <lineage>
        <taxon>Bacteria</taxon>
        <taxon>Pseudomonadati</taxon>
        <taxon>Nitrospirota</taxon>
        <taxon>Nitrospiria</taxon>
        <taxon>Nitrospirales</taxon>
        <taxon>Nitrospiraceae</taxon>
        <taxon>Nitrospira</taxon>
    </lineage>
</organism>
<accession>A0AA96GED9</accession>
<proteinExistence type="predicted"/>
<dbReference type="Proteomes" id="UP001302494">
    <property type="component" value="Chromosome"/>
</dbReference>
<dbReference type="KEGG" id="nneo:PQG83_11090"/>
<dbReference type="GO" id="GO:0004803">
    <property type="term" value="F:transposase activity"/>
    <property type="evidence" value="ECO:0007669"/>
    <property type="project" value="InterPro"/>
</dbReference>
<protein>
    <submittedName>
        <fullName evidence="2">Transposase</fullName>
    </submittedName>
</protein>
<feature type="compositionally biased region" description="Basic and acidic residues" evidence="1">
    <location>
        <begin position="70"/>
        <end position="81"/>
    </location>
</feature>
<dbReference type="GO" id="GO:0006313">
    <property type="term" value="P:DNA transposition"/>
    <property type="evidence" value="ECO:0007669"/>
    <property type="project" value="InterPro"/>
</dbReference>
<keyword evidence="3" id="KW-1185">Reference proteome</keyword>
<sequence>MKKKRFTEEQIFRILRDAEAKTIDAAARQHGASEQSIYGWKRQFGQKEEAEGGGRSAGTPAPSARKCRAKKDLAERDLEVK</sequence>
<dbReference type="AlphaFoldDB" id="A0AA96GED9"/>